<accession>A0ABT0L8Q4</accession>
<keyword evidence="2" id="KW-1185">Reference proteome</keyword>
<reference evidence="1 2" key="1">
    <citation type="submission" date="2022-01" db="EMBL/GenBank/DDBJ databases">
        <title>Whole genome-based taxonomy of the Shewanellaceae.</title>
        <authorList>
            <person name="Martin-Rodriguez A.J."/>
        </authorList>
    </citation>
    <scope>NUCLEOTIDE SEQUENCE [LARGE SCALE GENOMIC DNA]</scope>
    <source>
        <strain evidence="1 2">DSM 17177</strain>
    </source>
</reference>
<gene>
    <name evidence="1" type="ORF">L2764_06220</name>
</gene>
<evidence type="ECO:0000313" key="2">
    <source>
        <dbReference type="Proteomes" id="UP001203423"/>
    </source>
</evidence>
<sequence>MFYAIKSGQHQHTWPNAMVLTASLIQGCSNPKTFQQDLSTVTALWGGGLLYPDVFATPKGSIPWKL</sequence>
<protein>
    <submittedName>
        <fullName evidence="1">Uncharacterized protein</fullName>
    </submittedName>
</protein>
<dbReference type="Proteomes" id="UP001203423">
    <property type="component" value="Unassembled WGS sequence"/>
</dbReference>
<dbReference type="EMBL" id="JAKIKS010000017">
    <property type="protein sequence ID" value="MCL1124082.1"/>
    <property type="molecule type" value="Genomic_DNA"/>
</dbReference>
<organism evidence="1 2">
    <name type="scientific">Shewanella surugensis</name>
    <dbReference type="NCBI Taxonomy" id="212020"/>
    <lineage>
        <taxon>Bacteria</taxon>
        <taxon>Pseudomonadati</taxon>
        <taxon>Pseudomonadota</taxon>
        <taxon>Gammaproteobacteria</taxon>
        <taxon>Alteromonadales</taxon>
        <taxon>Shewanellaceae</taxon>
        <taxon>Shewanella</taxon>
    </lineage>
</organism>
<proteinExistence type="predicted"/>
<evidence type="ECO:0000313" key="1">
    <source>
        <dbReference type="EMBL" id="MCL1124082.1"/>
    </source>
</evidence>
<comment type="caution">
    <text evidence="1">The sequence shown here is derived from an EMBL/GenBank/DDBJ whole genome shotgun (WGS) entry which is preliminary data.</text>
</comment>
<name>A0ABT0L8Q4_9GAMM</name>
<dbReference type="PROSITE" id="PS51257">
    <property type="entry name" value="PROKAR_LIPOPROTEIN"/>
    <property type="match status" value="1"/>
</dbReference>